<feature type="compositionally biased region" description="Low complexity" evidence="2">
    <location>
        <begin position="192"/>
        <end position="212"/>
    </location>
</feature>
<feature type="compositionally biased region" description="Low complexity" evidence="2">
    <location>
        <begin position="238"/>
        <end position="257"/>
    </location>
</feature>
<dbReference type="InterPro" id="IPR002014">
    <property type="entry name" value="VHS_dom"/>
</dbReference>
<dbReference type="InterPro" id="IPR021605">
    <property type="entry name" value="Pcf11_Clp1-ID"/>
</dbReference>
<dbReference type="InterPro" id="IPR054127">
    <property type="entry name" value="Pcf11_C"/>
</dbReference>
<dbReference type="GO" id="GO:0006369">
    <property type="term" value="P:termination of RNA polymerase II transcription"/>
    <property type="evidence" value="ECO:0007669"/>
    <property type="project" value="InterPro"/>
</dbReference>
<dbReference type="GO" id="GO:0016192">
    <property type="term" value="P:vesicle-mediated transport"/>
    <property type="evidence" value="ECO:0007669"/>
    <property type="project" value="UniProtKB-ARBA"/>
</dbReference>
<dbReference type="InterPro" id="IPR045154">
    <property type="entry name" value="PCF11-like"/>
</dbReference>
<dbReference type="GO" id="GO:0005849">
    <property type="term" value="C:mRNA cleavage factor complex"/>
    <property type="evidence" value="ECO:0007669"/>
    <property type="project" value="InterPro"/>
</dbReference>
<organism evidence="5 6">
    <name type="scientific">Hyaloscypha hepaticicola</name>
    <dbReference type="NCBI Taxonomy" id="2082293"/>
    <lineage>
        <taxon>Eukaryota</taxon>
        <taxon>Fungi</taxon>
        <taxon>Dikarya</taxon>
        <taxon>Ascomycota</taxon>
        <taxon>Pezizomycotina</taxon>
        <taxon>Leotiomycetes</taxon>
        <taxon>Helotiales</taxon>
        <taxon>Hyaloscyphaceae</taxon>
        <taxon>Hyaloscypha</taxon>
    </lineage>
</organism>
<dbReference type="CDD" id="cd16982">
    <property type="entry name" value="CID_Pcf11"/>
    <property type="match status" value="1"/>
</dbReference>
<dbReference type="SUPFAM" id="SSF48464">
    <property type="entry name" value="ENTH/VHS domain"/>
    <property type="match status" value="1"/>
</dbReference>
<feature type="domain" description="VHS" evidence="3">
    <location>
        <begin position="49"/>
        <end position="125"/>
    </location>
</feature>
<accession>A0A2J6QJS3</accession>
<dbReference type="GO" id="GO:0003729">
    <property type="term" value="F:mRNA binding"/>
    <property type="evidence" value="ECO:0007669"/>
    <property type="project" value="InterPro"/>
</dbReference>
<dbReference type="GO" id="GO:0005737">
    <property type="term" value="C:cytoplasm"/>
    <property type="evidence" value="ECO:0007669"/>
    <property type="project" value="TreeGrafter"/>
</dbReference>
<dbReference type="Pfam" id="PF11526">
    <property type="entry name" value="Pfc11_Clp1_ID"/>
    <property type="match status" value="1"/>
</dbReference>
<dbReference type="STRING" id="1745343.A0A2J6QJS3"/>
<proteinExistence type="predicted"/>
<dbReference type="GO" id="GO:0043130">
    <property type="term" value="F:ubiquitin binding"/>
    <property type="evidence" value="ECO:0007669"/>
    <property type="project" value="InterPro"/>
</dbReference>
<feature type="domain" description="CID" evidence="4">
    <location>
        <begin position="6"/>
        <end position="144"/>
    </location>
</feature>
<evidence type="ECO:0000259" key="3">
    <source>
        <dbReference type="PROSITE" id="PS50179"/>
    </source>
</evidence>
<dbReference type="Pfam" id="PF04818">
    <property type="entry name" value="CID"/>
    <property type="match status" value="1"/>
</dbReference>
<dbReference type="AlphaFoldDB" id="A0A2J6QJS3"/>
<evidence type="ECO:0000313" key="5">
    <source>
        <dbReference type="EMBL" id="PMD26514.1"/>
    </source>
</evidence>
<dbReference type="SMART" id="SM00582">
    <property type="entry name" value="RPR"/>
    <property type="match status" value="1"/>
</dbReference>
<dbReference type="GO" id="GO:0007034">
    <property type="term" value="P:vacuolar transport"/>
    <property type="evidence" value="ECO:0007669"/>
    <property type="project" value="UniProtKB-ARBA"/>
</dbReference>
<feature type="region of interest" description="Disordered" evidence="2">
    <location>
        <begin position="383"/>
        <end position="420"/>
    </location>
</feature>
<feature type="compositionally biased region" description="Pro residues" evidence="2">
    <location>
        <begin position="402"/>
        <end position="418"/>
    </location>
</feature>
<dbReference type="GO" id="GO:0000993">
    <property type="term" value="F:RNA polymerase II complex binding"/>
    <property type="evidence" value="ECO:0007669"/>
    <property type="project" value="InterPro"/>
</dbReference>
<dbReference type="InterPro" id="IPR006569">
    <property type="entry name" value="CID_dom"/>
</dbReference>
<keyword evidence="6" id="KW-1185">Reference proteome</keyword>
<dbReference type="InterPro" id="IPR047415">
    <property type="entry name" value="Pcf11_CID"/>
</dbReference>
<comment type="subunit">
    <text evidence="1">Component of the ESCRT-0 complex composed of HSE1 and VPS27.</text>
</comment>
<dbReference type="PROSITE" id="PS51391">
    <property type="entry name" value="CID"/>
    <property type="match status" value="1"/>
</dbReference>
<evidence type="ECO:0008006" key="7">
    <source>
        <dbReference type="Google" id="ProtNLM"/>
    </source>
</evidence>
<feature type="compositionally biased region" description="Polar residues" evidence="2">
    <location>
        <begin position="458"/>
        <end position="470"/>
    </location>
</feature>
<dbReference type="GO" id="GO:0031124">
    <property type="term" value="P:mRNA 3'-end processing"/>
    <property type="evidence" value="ECO:0007669"/>
    <property type="project" value="InterPro"/>
</dbReference>
<protein>
    <recommendedName>
        <fullName evidence="7">CID domain-containing protein</fullName>
    </recommendedName>
</protein>
<feature type="compositionally biased region" description="Pro residues" evidence="2">
    <location>
        <begin position="228"/>
        <end position="237"/>
    </location>
</feature>
<dbReference type="Pfam" id="PF21936">
    <property type="entry name" value="Pcf11_C"/>
    <property type="match status" value="1"/>
</dbReference>
<dbReference type="PROSITE" id="PS50179">
    <property type="entry name" value="VHS"/>
    <property type="match status" value="1"/>
</dbReference>
<dbReference type="EMBL" id="KZ613467">
    <property type="protein sequence ID" value="PMD26514.1"/>
    <property type="molecule type" value="Genomic_DNA"/>
</dbReference>
<dbReference type="OrthoDB" id="343582at2759"/>
<feature type="region of interest" description="Disordered" evidence="2">
    <location>
        <begin position="434"/>
        <end position="470"/>
    </location>
</feature>
<dbReference type="FunFam" id="1.25.40.90:FF:000016">
    <property type="entry name" value="mRNA cleavage factor complex component Pcf11"/>
    <property type="match status" value="1"/>
</dbReference>
<dbReference type="InterPro" id="IPR008942">
    <property type="entry name" value="ENTH_VHS"/>
</dbReference>
<evidence type="ECO:0000256" key="1">
    <source>
        <dbReference type="ARBA" id="ARBA00011446"/>
    </source>
</evidence>
<dbReference type="PANTHER" id="PTHR15921:SF3">
    <property type="entry name" value="PRE-MRNA CLEAVAGE COMPLEX 2 PROTEIN PCF11"/>
    <property type="match status" value="1"/>
</dbReference>
<feature type="region of interest" description="Disordered" evidence="2">
    <location>
        <begin position="150"/>
        <end position="257"/>
    </location>
</feature>
<name>A0A2J6QJS3_9HELO</name>
<dbReference type="GO" id="GO:0035091">
    <property type="term" value="F:phosphatidylinositol binding"/>
    <property type="evidence" value="ECO:0007669"/>
    <property type="project" value="InterPro"/>
</dbReference>
<dbReference type="Proteomes" id="UP000235672">
    <property type="component" value="Unassembled WGS sequence"/>
</dbReference>
<evidence type="ECO:0000259" key="4">
    <source>
        <dbReference type="PROSITE" id="PS51391"/>
    </source>
</evidence>
<dbReference type="PANTHER" id="PTHR15921">
    <property type="entry name" value="PRE-MRNA CLEAVAGE COMPLEX II"/>
    <property type="match status" value="1"/>
</dbReference>
<sequence>MSYSQGPDDIAEDFKVALQELSMNSRYEISNLTMIAKENTEHAFAISESLKLHIKTTSPQKKLPAFYVLDSIVKNVGTPYTLFFGRQLYQTFMEAYALVDNSVRRKMDEMLKTWKEPVPGSMDPRPVFPAEITRPIENALIKAKTSFVQAHQEHLKNQQQQLNRGRATASPAGYRDTPTPPNAYRPTPPNAAPRYGPNYPQQPQQQQQQQQYPPAPLNGQQYPNQPYGLPPRPPSQQYPPQVAPGQSSWQQPPSQGYQVAENSIARLNSDIDKLITTSKAEWAQNPYDNSIGTRLKALLDLQTILQSQQLPPDQIALIKDQVDQLSIASQPASKPQLPPAPVLPLAPVAAAQPPAQQPSLSSILGPGALAALARVSATPQPMVPVQGGAPIRSPQPSYAQPPYQPPPTNAPASTPAPEPSSLLERLRAAGMLPAVPAPTNAPTPMSSLPVPPGFPPSFLNTPPSASRTPLANLSNDIVLKTASLKEKRPHLISSLYERLGAPCTQCGRRFQADEEGKKKKTAHMDWHFKVHQRMAEAETRGQHRSWYLDELDWIKSREVEDESGTATIVANNSSAATAAANNPKLQYLAVPDDPALANSLCPICQEKFEMKWLDEAQEFVWMDAKKVGDRIYHASCFAEATKDVNTQIKRGTPEPAGVLGKRKAEDDPIVLRTKIKIEN</sequence>
<gene>
    <name evidence="5" type="ORF">NA56DRAFT_654341</name>
</gene>
<feature type="compositionally biased region" description="Pro residues" evidence="2">
    <location>
        <begin position="178"/>
        <end position="191"/>
    </location>
</feature>
<dbReference type="Gene3D" id="1.25.40.90">
    <property type="match status" value="1"/>
</dbReference>
<evidence type="ECO:0000313" key="6">
    <source>
        <dbReference type="Proteomes" id="UP000235672"/>
    </source>
</evidence>
<reference evidence="5 6" key="1">
    <citation type="submission" date="2016-05" db="EMBL/GenBank/DDBJ databases">
        <title>A degradative enzymes factory behind the ericoid mycorrhizal symbiosis.</title>
        <authorList>
            <consortium name="DOE Joint Genome Institute"/>
            <person name="Martino E."/>
            <person name="Morin E."/>
            <person name="Grelet G."/>
            <person name="Kuo A."/>
            <person name="Kohler A."/>
            <person name="Daghino S."/>
            <person name="Barry K."/>
            <person name="Choi C."/>
            <person name="Cichocki N."/>
            <person name="Clum A."/>
            <person name="Copeland A."/>
            <person name="Hainaut M."/>
            <person name="Haridas S."/>
            <person name="Labutti K."/>
            <person name="Lindquist E."/>
            <person name="Lipzen A."/>
            <person name="Khouja H.-R."/>
            <person name="Murat C."/>
            <person name="Ohm R."/>
            <person name="Olson A."/>
            <person name="Spatafora J."/>
            <person name="Veneault-Fourrey C."/>
            <person name="Henrissat B."/>
            <person name="Grigoriev I."/>
            <person name="Martin F."/>
            <person name="Perotto S."/>
        </authorList>
    </citation>
    <scope>NUCLEOTIDE SEQUENCE [LARGE SCALE GENOMIC DNA]</scope>
    <source>
        <strain evidence="5 6">UAMH 7357</strain>
    </source>
</reference>
<evidence type="ECO:0000256" key="2">
    <source>
        <dbReference type="SAM" id="MobiDB-lite"/>
    </source>
</evidence>